<evidence type="ECO:0000313" key="3">
    <source>
        <dbReference type="Proteomes" id="UP000813463"/>
    </source>
</evidence>
<dbReference type="Proteomes" id="UP000813463">
    <property type="component" value="Chromosome 1"/>
</dbReference>
<evidence type="ECO:0000256" key="1">
    <source>
        <dbReference type="SAM" id="MobiDB-lite"/>
    </source>
</evidence>
<evidence type="ECO:0000259" key="2">
    <source>
        <dbReference type="Pfam" id="PF13966"/>
    </source>
</evidence>
<dbReference type="InterPro" id="IPR026960">
    <property type="entry name" value="RVT-Znf"/>
</dbReference>
<gene>
    <name evidence="4" type="primary">LOC110805396</name>
</gene>
<reference evidence="4" key="2">
    <citation type="submission" date="2025-08" db="UniProtKB">
        <authorList>
            <consortium name="RefSeq"/>
        </authorList>
    </citation>
    <scope>IDENTIFICATION</scope>
    <source>
        <tissue evidence="4">Leaf</tissue>
    </source>
</reference>
<evidence type="ECO:0000313" key="4">
    <source>
        <dbReference type="RefSeq" id="XP_021866683.2"/>
    </source>
</evidence>
<proteinExistence type="predicted"/>
<organism evidence="3 4">
    <name type="scientific">Spinacia oleracea</name>
    <name type="common">Spinach</name>
    <dbReference type="NCBI Taxonomy" id="3562"/>
    <lineage>
        <taxon>Eukaryota</taxon>
        <taxon>Viridiplantae</taxon>
        <taxon>Streptophyta</taxon>
        <taxon>Embryophyta</taxon>
        <taxon>Tracheophyta</taxon>
        <taxon>Spermatophyta</taxon>
        <taxon>Magnoliopsida</taxon>
        <taxon>eudicotyledons</taxon>
        <taxon>Gunneridae</taxon>
        <taxon>Pentapetalae</taxon>
        <taxon>Caryophyllales</taxon>
        <taxon>Chenopodiaceae</taxon>
        <taxon>Chenopodioideae</taxon>
        <taxon>Anserineae</taxon>
        <taxon>Spinacia</taxon>
    </lineage>
</organism>
<protein>
    <recommendedName>
        <fullName evidence="2">Reverse transcriptase zinc-binding domain-containing protein</fullName>
    </recommendedName>
</protein>
<name>A0A9R0JEQ0_SPIOL</name>
<dbReference type="PANTHER" id="PTHR33116:SF84">
    <property type="entry name" value="RNA-DIRECTED DNA POLYMERASE"/>
    <property type="match status" value="1"/>
</dbReference>
<dbReference type="Pfam" id="PF13966">
    <property type="entry name" value="zf-RVT"/>
    <property type="match status" value="1"/>
</dbReference>
<sequence length="333" mass="38009">MGNGEDISQAILPAGNGRRFLVENRPKVHWDRLVWNRLNTLKHIFISWLAIQARLQTAAKLAKLGISNSARCLISGQGDEDHDNLFFWCPYSNRCLLEMKNWMGLQCTGNNLHHLSRCISQSRSTKFRKQVYFTELVALVYLIWKCRNTSYWDQTIPTVKNTIKNIKHFVKSRIQAVLPKNVSSSCVAKLNLFGGLDCPLCKISYFEQDLRQEHFVQNVVNIYSNMKASTHMLNPCSFLANLIIFSNSEMFCSLLLVKFDGLTASPQRVADFFLRLTAGKLPSKKSSKRTKIKDKSHDQSGKKQKQFLRQCSEMANTVNGSGTNKQLNLILQV</sequence>
<keyword evidence="3" id="KW-1185">Reference proteome</keyword>
<dbReference type="AlphaFoldDB" id="A0A9R0JEQ0"/>
<accession>A0A9R0JEQ0</accession>
<dbReference type="GeneID" id="110805396"/>
<dbReference type="KEGG" id="soe:110805396"/>
<reference evidence="3" key="1">
    <citation type="journal article" date="2021" name="Nat. Commun.">
        <title>Genomic analyses provide insights into spinach domestication and the genetic basis of agronomic traits.</title>
        <authorList>
            <person name="Cai X."/>
            <person name="Sun X."/>
            <person name="Xu C."/>
            <person name="Sun H."/>
            <person name="Wang X."/>
            <person name="Ge C."/>
            <person name="Zhang Z."/>
            <person name="Wang Q."/>
            <person name="Fei Z."/>
            <person name="Jiao C."/>
            <person name="Wang Q."/>
        </authorList>
    </citation>
    <scope>NUCLEOTIDE SEQUENCE [LARGE SCALE GENOMIC DNA]</scope>
    <source>
        <strain evidence="3">cv. Varoflay</strain>
    </source>
</reference>
<feature type="domain" description="Reverse transcriptase zinc-binding" evidence="2">
    <location>
        <begin position="21"/>
        <end position="94"/>
    </location>
</feature>
<dbReference type="PANTHER" id="PTHR33116">
    <property type="entry name" value="REVERSE TRANSCRIPTASE ZINC-BINDING DOMAIN-CONTAINING PROTEIN-RELATED-RELATED"/>
    <property type="match status" value="1"/>
</dbReference>
<dbReference type="RefSeq" id="XP_021866683.2">
    <property type="nucleotide sequence ID" value="XM_022010991.2"/>
</dbReference>
<feature type="region of interest" description="Disordered" evidence="1">
    <location>
        <begin position="284"/>
        <end position="305"/>
    </location>
</feature>